<dbReference type="Pfam" id="PF07045">
    <property type="entry name" value="DUF1330"/>
    <property type="match status" value="1"/>
</dbReference>
<proteinExistence type="predicted"/>
<dbReference type="Gene3D" id="3.30.70.100">
    <property type="match status" value="1"/>
</dbReference>
<dbReference type="PANTHER" id="PTHR41521">
    <property type="match status" value="1"/>
</dbReference>
<evidence type="ECO:0000313" key="2">
    <source>
        <dbReference type="EMBL" id="WDR03381.1"/>
    </source>
</evidence>
<organism evidence="2 3">
    <name type="scientific">Devosia algicola</name>
    <dbReference type="NCBI Taxonomy" id="3026418"/>
    <lineage>
        <taxon>Bacteria</taxon>
        <taxon>Pseudomonadati</taxon>
        <taxon>Pseudomonadota</taxon>
        <taxon>Alphaproteobacteria</taxon>
        <taxon>Hyphomicrobiales</taxon>
        <taxon>Devosiaceae</taxon>
        <taxon>Devosia</taxon>
    </lineage>
</organism>
<evidence type="ECO:0000313" key="3">
    <source>
        <dbReference type="Proteomes" id="UP001220530"/>
    </source>
</evidence>
<dbReference type="Proteomes" id="UP001220530">
    <property type="component" value="Chromosome"/>
</dbReference>
<dbReference type="RefSeq" id="WP_282219775.1">
    <property type="nucleotide sequence ID" value="NZ_CP118246.1"/>
</dbReference>
<dbReference type="InterPro" id="IPR010753">
    <property type="entry name" value="DUF1330"/>
</dbReference>
<keyword evidence="3" id="KW-1185">Reference proteome</keyword>
<gene>
    <name evidence="2" type="ORF">PSQ19_04450</name>
</gene>
<dbReference type="PANTHER" id="PTHR41521:SF4">
    <property type="entry name" value="BLR0684 PROTEIN"/>
    <property type="match status" value="1"/>
</dbReference>
<reference evidence="2 3" key="1">
    <citation type="submission" date="2023-02" db="EMBL/GenBank/DDBJ databases">
        <title>Devosia algicola sp. nov., isolated from the phycosphere of marine algae.</title>
        <authorList>
            <person name="Kim J.M."/>
            <person name="Lee J.K."/>
            <person name="Choi B.J."/>
            <person name="Bayburt H."/>
            <person name="Jeon C.O."/>
        </authorList>
    </citation>
    <scope>NUCLEOTIDE SEQUENCE [LARGE SCALE GENOMIC DNA]</scope>
    <source>
        <strain evidence="2 3">G20-9</strain>
    </source>
</reference>
<protein>
    <submittedName>
        <fullName evidence="2">DUF1330 domain-containing protein</fullName>
    </submittedName>
</protein>
<feature type="domain" description="DUF1330" evidence="1">
    <location>
        <begin position="3"/>
        <end position="95"/>
    </location>
</feature>
<dbReference type="SUPFAM" id="SSF54909">
    <property type="entry name" value="Dimeric alpha+beta barrel"/>
    <property type="match status" value="1"/>
</dbReference>
<accession>A0ABY7YPY5</accession>
<name>A0ABY7YPY5_9HYPH</name>
<evidence type="ECO:0000259" key="1">
    <source>
        <dbReference type="Pfam" id="PF07045"/>
    </source>
</evidence>
<sequence length="97" mass="10724">MAKGYWIVSIDVSDADAYGDYQAFVRPFLADNSGRFVVRGGQNEIVEGTGRARQVVVEFPSFEQARAAYWSEAYQSGMQKRLAASVADFVIVEGYDA</sequence>
<dbReference type="EMBL" id="CP118246">
    <property type="protein sequence ID" value="WDR03381.1"/>
    <property type="molecule type" value="Genomic_DNA"/>
</dbReference>
<dbReference type="InterPro" id="IPR011008">
    <property type="entry name" value="Dimeric_a/b-barrel"/>
</dbReference>